<dbReference type="PANTHER" id="PTHR34239">
    <property type="entry name" value="APPLE DOMAIN-CONTAINING PROTEIN"/>
    <property type="match status" value="1"/>
</dbReference>
<dbReference type="PANTHER" id="PTHR34239:SF2">
    <property type="entry name" value="TRANSPOSABLE ELEMENT P TRANSPOSASE_THAP9 CONSERVED DOMAIN-CONTAINING PROTEIN"/>
    <property type="match status" value="1"/>
</dbReference>
<dbReference type="EMBL" id="JBEUOH010000022">
    <property type="protein sequence ID" value="KAL0867751.1"/>
    <property type="molecule type" value="Genomic_DNA"/>
</dbReference>
<reference evidence="2 3" key="1">
    <citation type="submission" date="2024-06" db="EMBL/GenBank/DDBJ databases">
        <title>A chromosome-level genome assembly of beet webworm, Loxostege sticticalis.</title>
        <authorList>
            <person name="Zhang Y."/>
        </authorList>
    </citation>
    <scope>NUCLEOTIDE SEQUENCE [LARGE SCALE GENOMIC DNA]</scope>
    <source>
        <strain evidence="2">AQ026</strain>
        <tissue evidence="2">Whole body</tissue>
    </source>
</reference>
<comment type="caution">
    <text evidence="2">The sequence shown here is derived from an EMBL/GenBank/DDBJ whole genome shotgun (WGS) entry which is preliminary data.</text>
</comment>
<accession>A0ABR3HBF9</accession>
<name>A0ABR3HBF9_LOXSC</name>
<feature type="region of interest" description="Disordered" evidence="1">
    <location>
        <begin position="306"/>
        <end position="385"/>
    </location>
</feature>
<evidence type="ECO:0000313" key="3">
    <source>
        <dbReference type="Proteomes" id="UP001549920"/>
    </source>
</evidence>
<dbReference type="Proteomes" id="UP001549920">
    <property type="component" value="Unassembled WGS sequence"/>
</dbReference>
<feature type="compositionally biased region" description="Polar residues" evidence="1">
    <location>
        <begin position="92"/>
        <end position="103"/>
    </location>
</feature>
<evidence type="ECO:0000313" key="2">
    <source>
        <dbReference type="EMBL" id="KAL0867751.1"/>
    </source>
</evidence>
<feature type="compositionally biased region" description="Basic and acidic residues" evidence="1">
    <location>
        <begin position="1"/>
        <end position="13"/>
    </location>
</feature>
<feature type="compositionally biased region" description="Low complexity" evidence="1">
    <location>
        <begin position="78"/>
        <end position="91"/>
    </location>
</feature>
<gene>
    <name evidence="2" type="ORF">ABMA27_008470</name>
</gene>
<feature type="region of interest" description="Disordered" evidence="1">
    <location>
        <begin position="1"/>
        <end position="59"/>
    </location>
</feature>
<feature type="compositionally biased region" description="Basic residues" evidence="1">
    <location>
        <begin position="14"/>
        <end position="32"/>
    </location>
</feature>
<sequence>MPKRKHDVEDKVTKKIRRLEKKLKKCKRRRGRIISSSSEDSTQSHHNQNDEEIQSPLADNTDIDSILISVERQTNNVTLSPLLPTPSSSNSAQQQPVPSTSQEEPAVLVEEDGLQPLEGLPEESRLDDDILEILGDDPTTTVEYGKNIRQELAARFNHIATNGMNKENRKELCEKYLIPENCKLIGAPALNAEVKAALNETTLKRDKLIESRQKRITAAISCLGEALSHALESKNKDNAQIKRLMDAARLICDSQHNDSISRRNLAVYSLKKEMKEPLLNTKIDTSLFGEHLTDSLKVAKAVTKSSSELKSQFKPPPSKNWKAPVAGRRPPATTRRAPPAAPMTSAQSALRPPPPPQPTAEPRNTRAPSSRRPPQPPPRSARRRY</sequence>
<keyword evidence="3" id="KW-1185">Reference proteome</keyword>
<proteinExistence type="predicted"/>
<evidence type="ECO:0000256" key="1">
    <source>
        <dbReference type="SAM" id="MobiDB-lite"/>
    </source>
</evidence>
<organism evidence="2 3">
    <name type="scientific">Loxostege sticticalis</name>
    <name type="common">Beet webworm moth</name>
    <dbReference type="NCBI Taxonomy" id="481309"/>
    <lineage>
        <taxon>Eukaryota</taxon>
        <taxon>Metazoa</taxon>
        <taxon>Ecdysozoa</taxon>
        <taxon>Arthropoda</taxon>
        <taxon>Hexapoda</taxon>
        <taxon>Insecta</taxon>
        <taxon>Pterygota</taxon>
        <taxon>Neoptera</taxon>
        <taxon>Endopterygota</taxon>
        <taxon>Lepidoptera</taxon>
        <taxon>Glossata</taxon>
        <taxon>Ditrysia</taxon>
        <taxon>Pyraloidea</taxon>
        <taxon>Crambidae</taxon>
        <taxon>Pyraustinae</taxon>
        <taxon>Loxostege</taxon>
    </lineage>
</organism>
<feature type="compositionally biased region" description="Low complexity" evidence="1">
    <location>
        <begin position="323"/>
        <end position="338"/>
    </location>
</feature>
<feature type="region of interest" description="Disordered" evidence="1">
    <location>
        <begin position="78"/>
        <end position="106"/>
    </location>
</feature>
<protein>
    <submittedName>
        <fullName evidence="2">Uncharacterized protein</fullName>
    </submittedName>
</protein>